<dbReference type="InterPro" id="IPR013324">
    <property type="entry name" value="RNA_pol_sigma_r3/r4-like"/>
</dbReference>
<dbReference type="Gene3D" id="1.10.1740.10">
    <property type="match status" value="1"/>
</dbReference>
<feature type="domain" description="RNA polymerase sigma-70 region 2" evidence="5">
    <location>
        <begin position="27"/>
        <end position="93"/>
    </location>
</feature>
<keyword evidence="3" id="KW-0731">Sigma factor</keyword>
<dbReference type="InterPro" id="IPR039425">
    <property type="entry name" value="RNA_pol_sigma-70-like"/>
</dbReference>
<organism evidence="7 8">
    <name type="scientific">Pseudobacter ginsenosidimutans</name>
    <dbReference type="NCBI Taxonomy" id="661488"/>
    <lineage>
        <taxon>Bacteria</taxon>
        <taxon>Pseudomonadati</taxon>
        <taxon>Bacteroidota</taxon>
        <taxon>Chitinophagia</taxon>
        <taxon>Chitinophagales</taxon>
        <taxon>Chitinophagaceae</taxon>
        <taxon>Pseudobacter</taxon>
    </lineage>
</organism>
<evidence type="ECO:0000256" key="2">
    <source>
        <dbReference type="ARBA" id="ARBA00023015"/>
    </source>
</evidence>
<dbReference type="Pfam" id="PF04542">
    <property type="entry name" value="Sigma70_r2"/>
    <property type="match status" value="1"/>
</dbReference>
<dbReference type="NCBIfam" id="TIGR02937">
    <property type="entry name" value="sigma70-ECF"/>
    <property type="match status" value="1"/>
</dbReference>
<evidence type="ECO:0000259" key="6">
    <source>
        <dbReference type="Pfam" id="PF08281"/>
    </source>
</evidence>
<evidence type="ECO:0000256" key="4">
    <source>
        <dbReference type="ARBA" id="ARBA00023163"/>
    </source>
</evidence>
<dbReference type="PANTHER" id="PTHR43133">
    <property type="entry name" value="RNA POLYMERASE ECF-TYPE SIGMA FACTO"/>
    <property type="match status" value="1"/>
</dbReference>
<sequence length="196" mass="22596">MSIDQTYTDKALLQQIADGDEQAFAQLYRHYVPRLEPFIRSITKNESLVTEVIQETFTRLWISREKLTDVEFPQTYIYRTASYVTFHYLRRQTKGQQIIAQLEQTAPGSQNEIQELLTLRDLEKTIQEAIGRLTPAQQKIFRMSRVDGLKIPEIAAQLNISPNTVKNTLVASLKSIRESAEKAGFTISILLCWIFL</sequence>
<dbReference type="InterPro" id="IPR014284">
    <property type="entry name" value="RNA_pol_sigma-70_dom"/>
</dbReference>
<evidence type="ECO:0000313" key="8">
    <source>
        <dbReference type="Proteomes" id="UP000293874"/>
    </source>
</evidence>
<keyword evidence="8" id="KW-1185">Reference proteome</keyword>
<dbReference type="GO" id="GO:0006352">
    <property type="term" value="P:DNA-templated transcription initiation"/>
    <property type="evidence" value="ECO:0007669"/>
    <property type="project" value="InterPro"/>
</dbReference>
<proteinExistence type="inferred from homology"/>
<comment type="caution">
    <text evidence="7">The sequence shown here is derived from an EMBL/GenBank/DDBJ whole genome shotgun (WGS) entry which is preliminary data.</text>
</comment>
<gene>
    <name evidence="7" type="ORF">EV199_2935</name>
</gene>
<name>A0A4Q7MQP3_9BACT</name>
<dbReference type="RefSeq" id="WP_130541573.1">
    <property type="nucleotide sequence ID" value="NZ_CP042431.1"/>
</dbReference>
<feature type="domain" description="RNA polymerase sigma factor 70 region 4 type 2" evidence="6">
    <location>
        <begin position="126"/>
        <end position="174"/>
    </location>
</feature>
<dbReference type="AlphaFoldDB" id="A0A4Q7MQP3"/>
<dbReference type="SUPFAM" id="SSF88659">
    <property type="entry name" value="Sigma3 and sigma4 domains of RNA polymerase sigma factors"/>
    <property type="match status" value="1"/>
</dbReference>
<dbReference type="EMBL" id="SGXA01000002">
    <property type="protein sequence ID" value="RZS71035.1"/>
    <property type="molecule type" value="Genomic_DNA"/>
</dbReference>
<dbReference type="InterPro" id="IPR007627">
    <property type="entry name" value="RNA_pol_sigma70_r2"/>
</dbReference>
<evidence type="ECO:0000256" key="3">
    <source>
        <dbReference type="ARBA" id="ARBA00023082"/>
    </source>
</evidence>
<evidence type="ECO:0000256" key="1">
    <source>
        <dbReference type="ARBA" id="ARBA00010641"/>
    </source>
</evidence>
<dbReference type="Proteomes" id="UP000293874">
    <property type="component" value="Unassembled WGS sequence"/>
</dbReference>
<dbReference type="InterPro" id="IPR013249">
    <property type="entry name" value="RNA_pol_sigma70_r4_t2"/>
</dbReference>
<dbReference type="GO" id="GO:0003677">
    <property type="term" value="F:DNA binding"/>
    <property type="evidence" value="ECO:0007669"/>
    <property type="project" value="InterPro"/>
</dbReference>
<dbReference type="PANTHER" id="PTHR43133:SF46">
    <property type="entry name" value="RNA POLYMERASE SIGMA-70 FACTOR ECF SUBFAMILY"/>
    <property type="match status" value="1"/>
</dbReference>
<evidence type="ECO:0000259" key="5">
    <source>
        <dbReference type="Pfam" id="PF04542"/>
    </source>
</evidence>
<dbReference type="Gene3D" id="1.10.10.10">
    <property type="entry name" value="Winged helix-like DNA-binding domain superfamily/Winged helix DNA-binding domain"/>
    <property type="match status" value="1"/>
</dbReference>
<keyword evidence="4" id="KW-0804">Transcription</keyword>
<reference evidence="7 8" key="1">
    <citation type="submission" date="2019-02" db="EMBL/GenBank/DDBJ databases">
        <title>Genomic Encyclopedia of Type Strains, Phase IV (KMG-IV): sequencing the most valuable type-strain genomes for metagenomic binning, comparative biology and taxonomic classification.</title>
        <authorList>
            <person name="Goeker M."/>
        </authorList>
    </citation>
    <scope>NUCLEOTIDE SEQUENCE [LARGE SCALE GENOMIC DNA]</scope>
    <source>
        <strain evidence="7 8">DSM 18116</strain>
    </source>
</reference>
<comment type="similarity">
    <text evidence="1">Belongs to the sigma-70 factor family. ECF subfamily.</text>
</comment>
<dbReference type="GO" id="GO:0016987">
    <property type="term" value="F:sigma factor activity"/>
    <property type="evidence" value="ECO:0007669"/>
    <property type="project" value="UniProtKB-KW"/>
</dbReference>
<dbReference type="Pfam" id="PF08281">
    <property type="entry name" value="Sigma70_r4_2"/>
    <property type="match status" value="1"/>
</dbReference>
<dbReference type="SUPFAM" id="SSF88946">
    <property type="entry name" value="Sigma2 domain of RNA polymerase sigma factors"/>
    <property type="match status" value="1"/>
</dbReference>
<dbReference type="InterPro" id="IPR013325">
    <property type="entry name" value="RNA_pol_sigma_r2"/>
</dbReference>
<dbReference type="InterPro" id="IPR036388">
    <property type="entry name" value="WH-like_DNA-bd_sf"/>
</dbReference>
<protein>
    <submittedName>
        <fullName evidence="7">RNA polymerase sigma-70 factor (ECF subfamily)</fullName>
    </submittedName>
</protein>
<dbReference type="CDD" id="cd06171">
    <property type="entry name" value="Sigma70_r4"/>
    <property type="match status" value="1"/>
</dbReference>
<dbReference type="OrthoDB" id="799938at2"/>
<accession>A0A4Q7MQP3</accession>
<evidence type="ECO:0000313" key="7">
    <source>
        <dbReference type="EMBL" id="RZS71035.1"/>
    </source>
</evidence>
<keyword evidence="2" id="KW-0805">Transcription regulation</keyword>